<keyword evidence="3" id="KW-0732">Signal</keyword>
<proteinExistence type="predicted"/>
<keyword evidence="2" id="KW-0472">Membrane</keyword>
<accession>A0ABW0XJ09</accession>
<feature type="chain" id="PRO_5046753378" evidence="3">
    <location>
        <begin position="33"/>
        <end position="346"/>
    </location>
</feature>
<evidence type="ECO:0000313" key="5">
    <source>
        <dbReference type="Proteomes" id="UP001596183"/>
    </source>
</evidence>
<protein>
    <submittedName>
        <fullName evidence="4">WD40 repeat domain-containing protein</fullName>
    </submittedName>
</protein>
<reference evidence="5" key="1">
    <citation type="journal article" date="2019" name="Int. J. Syst. Evol. Microbiol.">
        <title>The Global Catalogue of Microorganisms (GCM) 10K type strain sequencing project: providing services to taxonomists for standard genome sequencing and annotation.</title>
        <authorList>
            <consortium name="The Broad Institute Genomics Platform"/>
            <consortium name="The Broad Institute Genome Sequencing Center for Infectious Disease"/>
            <person name="Wu L."/>
            <person name="Ma J."/>
        </authorList>
    </citation>
    <scope>NUCLEOTIDE SEQUENCE [LARGE SCALE GENOMIC DNA]</scope>
    <source>
        <strain evidence="5">JCM 13852</strain>
    </source>
</reference>
<keyword evidence="2" id="KW-0812">Transmembrane</keyword>
<dbReference type="Gene3D" id="2.130.10.10">
    <property type="entry name" value="YVTN repeat-like/Quinoprotein amine dehydrogenase"/>
    <property type="match status" value="1"/>
</dbReference>
<evidence type="ECO:0000256" key="3">
    <source>
        <dbReference type="SAM" id="SignalP"/>
    </source>
</evidence>
<evidence type="ECO:0000256" key="1">
    <source>
        <dbReference type="SAM" id="MobiDB-lite"/>
    </source>
</evidence>
<name>A0ABW0XJ09_9ACTN</name>
<feature type="transmembrane region" description="Helical" evidence="2">
    <location>
        <begin position="323"/>
        <end position="340"/>
    </location>
</feature>
<dbReference type="InterPro" id="IPR015943">
    <property type="entry name" value="WD40/YVTN_repeat-like_dom_sf"/>
</dbReference>
<dbReference type="EMBL" id="JBHSPC010000015">
    <property type="protein sequence ID" value="MFC5669758.1"/>
    <property type="molecule type" value="Genomic_DNA"/>
</dbReference>
<comment type="caution">
    <text evidence="4">The sequence shown here is derived from an EMBL/GenBank/DDBJ whole genome shotgun (WGS) entry which is preliminary data.</text>
</comment>
<keyword evidence="5" id="KW-1185">Reference proteome</keyword>
<dbReference type="RefSeq" id="WP_381206734.1">
    <property type="nucleotide sequence ID" value="NZ_JBHSPC010000015.1"/>
</dbReference>
<gene>
    <name evidence="4" type="ORF">ACFP2V_06420</name>
</gene>
<sequence length="346" mass="35633">MRRSLAPLAAAAAVLFAAPVLLVGALGVPAAAADGDEAGAGNDSFTIQDPRITESSGLAASRLHPGVYWTHNDSDDGPYLYAVDSATGDTVARITLTGIGSPRDVEAISIGPDNRIFVGDIGDNLGGTWPYVWIYELPEPKELRDQSVRATQYVVTYSDGARDAESLVVHPKTGRVYLIDKKEGGGHLYEGPAELSASGGNVFRPIAPVDLWATDAAFSPDGRQLAVRSYFGGIQYAWDDATDGKIERKERLSVPLAGQGESVSYSADGSRLMYGSEGEQSPVESREVPGGGGSGSTSSSGGGSRAGGEGSGDGAGSGDGVKVGAVVAAAVVCAALFGLGRRRRRG</sequence>
<dbReference type="Proteomes" id="UP001596183">
    <property type="component" value="Unassembled WGS sequence"/>
</dbReference>
<feature type="region of interest" description="Disordered" evidence="1">
    <location>
        <begin position="263"/>
        <end position="319"/>
    </location>
</feature>
<evidence type="ECO:0000313" key="4">
    <source>
        <dbReference type="EMBL" id="MFC5669758.1"/>
    </source>
</evidence>
<feature type="signal peptide" evidence="3">
    <location>
        <begin position="1"/>
        <end position="32"/>
    </location>
</feature>
<dbReference type="SUPFAM" id="SSF75011">
    <property type="entry name" value="3-carboxy-cis,cis-mucoante lactonizing enzyme"/>
    <property type="match status" value="1"/>
</dbReference>
<keyword evidence="2" id="KW-1133">Transmembrane helix</keyword>
<feature type="compositionally biased region" description="Gly residues" evidence="1">
    <location>
        <begin position="289"/>
        <end position="319"/>
    </location>
</feature>
<organism evidence="4 5">
    <name type="scientific">Streptomyces incanus</name>
    <dbReference type="NCBI Taxonomy" id="887453"/>
    <lineage>
        <taxon>Bacteria</taxon>
        <taxon>Bacillati</taxon>
        <taxon>Actinomycetota</taxon>
        <taxon>Actinomycetes</taxon>
        <taxon>Kitasatosporales</taxon>
        <taxon>Streptomycetaceae</taxon>
        <taxon>Streptomyces</taxon>
    </lineage>
</organism>
<evidence type="ECO:0000256" key="2">
    <source>
        <dbReference type="SAM" id="Phobius"/>
    </source>
</evidence>